<proteinExistence type="predicted"/>
<sequence length="88" mass="9719">MLATPAELRRIAAFLAAAADEMGRVGPGYGHEHLCDRQPGFDDSPQWWWSMRPRPASDAAPAGCPVPAAPTRPTPQWHRMLRCTIMLP</sequence>
<accession>A0A0S2DND0</accession>
<dbReference type="AlphaFoldDB" id="A0A0S2DND0"/>
<dbReference type="KEGG" id="lez:GLE_4749"/>
<evidence type="ECO:0000313" key="1">
    <source>
        <dbReference type="EMBL" id="ALN60090.1"/>
    </source>
</evidence>
<dbReference type="Proteomes" id="UP000061569">
    <property type="component" value="Chromosome"/>
</dbReference>
<dbReference type="STRING" id="69.GLE_4749"/>
<evidence type="ECO:0000313" key="2">
    <source>
        <dbReference type="Proteomes" id="UP000061569"/>
    </source>
</evidence>
<gene>
    <name evidence="1" type="ORF">GLE_4749</name>
</gene>
<organism evidence="1 2">
    <name type="scientific">Lysobacter enzymogenes</name>
    <dbReference type="NCBI Taxonomy" id="69"/>
    <lineage>
        <taxon>Bacteria</taxon>
        <taxon>Pseudomonadati</taxon>
        <taxon>Pseudomonadota</taxon>
        <taxon>Gammaproteobacteria</taxon>
        <taxon>Lysobacterales</taxon>
        <taxon>Lysobacteraceae</taxon>
        <taxon>Lysobacter</taxon>
    </lineage>
</organism>
<protein>
    <submittedName>
        <fullName evidence="1">Uncharacterized protein</fullName>
    </submittedName>
</protein>
<reference evidence="1 2" key="1">
    <citation type="submission" date="2015-11" db="EMBL/GenBank/DDBJ databases">
        <title>Genome sequences of Lysobacter enzymogenes strain C3 and Lysobacter antibioticus ATCC 29479.</title>
        <authorList>
            <person name="Kobayashi D.Y."/>
        </authorList>
    </citation>
    <scope>NUCLEOTIDE SEQUENCE [LARGE SCALE GENOMIC DNA]</scope>
    <source>
        <strain evidence="1 2">C3</strain>
    </source>
</reference>
<dbReference type="EMBL" id="CP013140">
    <property type="protein sequence ID" value="ALN60090.1"/>
    <property type="molecule type" value="Genomic_DNA"/>
</dbReference>
<dbReference type="PATRIC" id="fig|69.6.peg.4683"/>
<name>A0A0S2DND0_LYSEN</name>